<dbReference type="AlphaFoldDB" id="A0A915K8G9"/>
<keyword evidence="1" id="KW-1133">Transmembrane helix</keyword>
<evidence type="ECO:0000256" key="1">
    <source>
        <dbReference type="SAM" id="Phobius"/>
    </source>
</evidence>
<reference evidence="3" key="1">
    <citation type="submission" date="2022-11" db="UniProtKB">
        <authorList>
            <consortium name="WormBaseParasite"/>
        </authorList>
    </citation>
    <scope>IDENTIFICATION</scope>
</reference>
<evidence type="ECO:0000313" key="2">
    <source>
        <dbReference type="Proteomes" id="UP000887565"/>
    </source>
</evidence>
<dbReference type="Proteomes" id="UP000887565">
    <property type="component" value="Unplaced"/>
</dbReference>
<organism evidence="2 3">
    <name type="scientific">Romanomermis culicivorax</name>
    <name type="common">Nematode worm</name>
    <dbReference type="NCBI Taxonomy" id="13658"/>
    <lineage>
        <taxon>Eukaryota</taxon>
        <taxon>Metazoa</taxon>
        <taxon>Ecdysozoa</taxon>
        <taxon>Nematoda</taxon>
        <taxon>Enoplea</taxon>
        <taxon>Dorylaimia</taxon>
        <taxon>Mermithida</taxon>
        <taxon>Mermithoidea</taxon>
        <taxon>Mermithidae</taxon>
        <taxon>Romanomermis</taxon>
    </lineage>
</organism>
<keyword evidence="1" id="KW-0472">Membrane</keyword>
<evidence type="ECO:0000313" key="3">
    <source>
        <dbReference type="WBParaSite" id="nRc.2.0.1.t35027-RA"/>
    </source>
</evidence>
<proteinExistence type="predicted"/>
<sequence>TSTAQTTSRLTFSTTTLAGYKNESIGSVLKYSGKKSLVPSGSKQEESSNHTGVAILLIFLIVITSGISWLIYAYTNPQTPSVSSSEMEVARRSCQRPVYRIFRSYEVQWLLAEKRNNLLSNYLETILRKDHCHIVKFSTLVGWGIICFLKLPWQPKIVVCKSDSDKADKLVGKAGSEMVLIFGDDLEFPLDVGANVF</sequence>
<keyword evidence="1" id="KW-0812">Transmembrane</keyword>
<dbReference type="WBParaSite" id="nRc.2.0.1.t35027-RA">
    <property type="protein sequence ID" value="nRc.2.0.1.t35027-RA"/>
    <property type="gene ID" value="nRc.2.0.1.g35027"/>
</dbReference>
<protein>
    <submittedName>
        <fullName evidence="3">Uncharacterized protein</fullName>
    </submittedName>
</protein>
<name>A0A915K8G9_ROMCU</name>
<accession>A0A915K8G9</accession>
<feature type="transmembrane region" description="Helical" evidence="1">
    <location>
        <begin position="53"/>
        <end position="74"/>
    </location>
</feature>
<keyword evidence="2" id="KW-1185">Reference proteome</keyword>